<organism evidence="1 2">
    <name type="scientific">Daphnia pulex</name>
    <name type="common">Water flea</name>
    <dbReference type="NCBI Taxonomy" id="6669"/>
    <lineage>
        <taxon>Eukaryota</taxon>
        <taxon>Metazoa</taxon>
        <taxon>Ecdysozoa</taxon>
        <taxon>Arthropoda</taxon>
        <taxon>Crustacea</taxon>
        <taxon>Branchiopoda</taxon>
        <taxon>Diplostraca</taxon>
        <taxon>Cladocera</taxon>
        <taxon>Anomopoda</taxon>
        <taxon>Daphniidae</taxon>
        <taxon>Daphnia</taxon>
    </lineage>
</organism>
<dbReference type="KEGG" id="dpx:DAPPUDRAFT_270390"/>
<proteinExistence type="predicted"/>
<sequence length="61" mass="7089">MLKVWRHSCITRLWRYWITSDKAYTLANIFMTLNVYLCAEFNAHALVCEYPASKSIASLSS</sequence>
<evidence type="ECO:0000313" key="1">
    <source>
        <dbReference type="EMBL" id="EFX62455.1"/>
    </source>
</evidence>
<reference evidence="1 2" key="1">
    <citation type="journal article" date="2011" name="Science">
        <title>The ecoresponsive genome of Daphnia pulex.</title>
        <authorList>
            <person name="Colbourne J.K."/>
            <person name="Pfrender M.E."/>
            <person name="Gilbert D."/>
            <person name="Thomas W.K."/>
            <person name="Tucker A."/>
            <person name="Oakley T.H."/>
            <person name="Tokishita S."/>
            <person name="Aerts A."/>
            <person name="Arnold G.J."/>
            <person name="Basu M.K."/>
            <person name="Bauer D.J."/>
            <person name="Caceres C.E."/>
            <person name="Carmel L."/>
            <person name="Casola C."/>
            <person name="Choi J.H."/>
            <person name="Detter J.C."/>
            <person name="Dong Q."/>
            <person name="Dusheyko S."/>
            <person name="Eads B.D."/>
            <person name="Frohlich T."/>
            <person name="Geiler-Samerotte K.A."/>
            <person name="Gerlach D."/>
            <person name="Hatcher P."/>
            <person name="Jogdeo S."/>
            <person name="Krijgsveld J."/>
            <person name="Kriventseva E.V."/>
            <person name="Kultz D."/>
            <person name="Laforsch C."/>
            <person name="Lindquist E."/>
            <person name="Lopez J."/>
            <person name="Manak J.R."/>
            <person name="Muller J."/>
            <person name="Pangilinan J."/>
            <person name="Patwardhan R.P."/>
            <person name="Pitluck S."/>
            <person name="Pritham E.J."/>
            <person name="Rechtsteiner A."/>
            <person name="Rho M."/>
            <person name="Rogozin I.B."/>
            <person name="Sakarya O."/>
            <person name="Salamov A."/>
            <person name="Schaack S."/>
            <person name="Shapiro H."/>
            <person name="Shiga Y."/>
            <person name="Skalitzky C."/>
            <person name="Smith Z."/>
            <person name="Souvorov A."/>
            <person name="Sung W."/>
            <person name="Tang Z."/>
            <person name="Tsuchiya D."/>
            <person name="Tu H."/>
            <person name="Vos H."/>
            <person name="Wang M."/>
            <person name="Wolf Y.I."/>
            <person name="Yamagata H."/>
            <person name="Yamada T."/>
            <person name="Ye Y."/>
            <person name="Shaw J.R."/>
            <person name="Andrews J."/>
            <person name="Crease T.J."/>
            <person name="Tang H."/>
            <person name="Lucas S.M."/>
            <person name="Robertson H.M."/>
            <person name="Bork P."/>
            <person name="Koonin E.V."/>
            <person name="Zdobnov E.M."/>
            <person name="Grigoriev I.V."/>
            <person name="Lynch M."/>
            <person name="Boore J.L."/>
        </authorList>
    </citation>
    <scope>NUCLEOTIDE SEQUENCE [LARGE SCALE GENOMIC DNA]</scope>
</reference>
<dbReference type="HOGENOM" id="CLU_2924916_0_0_1"/>
<accession>E9I0M5</accession>
<dbReference type="EMBL" id="GL733579">
    <property type="protein sequence ID" value="EFX62455.1"/>
    <property type="molecule type" value="Genomic_DNA"/>
</dbReference>
<dbReference type="InParanoid" id="E9I0M5"/>
<dbReference type="Proteomes" id="UP000000305">
    <property type="component" value="Unassembled WGS sequence"/>
</dbReference>
<protein>
    <submittedName>
        <fullName evidence="1">Uncharacterized protein</fullName>
    </submittedName>
</protein>
<gene>
    <name evidence="1" type="ORF">DAPPUDRAFT_270390</name>
</gene>
<keyword evidence="2" id="KW-1185">Reference proteome</keyword>
<name>E9I0M5_DAPPU</name>
<dbReference type="AlphaFoldDB" id="E9I0M5"/>
<evidence type="ECO:0000313" key="2">
    <source>
        <dbReference type="Proteomes" id="UP000000305"/>
    </source>
</evidence>